<dbReference type="Proteomes" id="UP000249739">
    <property type="component" value="Unassembled WGS sequence"/>
</dbReference>
<dbReference type="EMBL" id="QFOT01000175">
    <property type="protein sequence ID" value="PZP53565.1"/>
    <property type="molecule type" value="Genomic_DNA"/>
</dbReference>
<evidence type="ECO:0000313" key="2">
    <source>
        <dbReference type="Proteomes" id="UP000249739"/>
    </source>
</evidence>
<evidence type="ECO:0000313" key="1">
    <source>
        <dbReference type="EMBL" id="PZP53565.1"/>
    </source>
</evidence>
<sequence length="132" mass="14503">MKKDRLFVVFHASAAVDPQKQEELKKATFYHYPQAAYCSQVADLYKQKAGGLFINGDNLADAVKTIREQAKGQDITLVTLCPEMMKAASGRDMTLITVGAPPEGASFERGFYHADANYAGDALKAIARPFNR</sequence>
<reference evidence="1 2" key="1">
    <citation type="submission" date="2017-08" db="EMBL/GenBank/DDBJ databases">
        <title>Infants hospitalized years apart are colonized by the same room-sourced microbial strains.</title>
        <authorList>
            <person name="Brooks B."/>
            <person name="Olm M.R."/>
            <person name="Firek B.A."/>
            <person name="Baker R."/>
            <person name="Thomas B.C."/>
            <person name="Morowitz M.J."/>
            <person name="Banfield J.F."/>
        </authorList>
    </citation>
    <scope>NUCLEOTIDE SEQUENCE [LARGE SCALE GENOMIC DNA]</scope>
    <source>
        <strain evidence="1">S2_006_000_R2_64</strain>
    </source>
</reference>
<gene>
    <name evidence="1" type="ORF">DI586_10900</name>
</gene>
<protein>
    <submittedName>
        <fullName evidence="1">Uncharacterized protein</fullName>
    </submittedName>
</protein>
<proteinExistence type="predicted"/>
<dbReference type="AlphaFoldDB" id="A0A2W5FBV4"/>
<organism evidence="1 2">
    <name type="scientific">Micavibrio aeruginosavorus</name>
    <dbReference type="NCBI Taxonomy" id="349221"/>
    <lineage>
        <taxon>Bacteria</taxon>
        <taxon>Pseudomonadati</taxon>
        <taxon>Bdellovibrionota</taxon>
        <taxon>Bdellovibrionia</taxon>
        <taxon>Bdellovibrionales</taxon>
        <taxon>Pseudobdellovibrionaceae</taxon>
        <taxon>Micavibrio</taxon>
    </lineage>
</organism>
<accession>A0A2W5FBV4</accession>
<comment type="caution">
    <text evidence="1">The sequence shown here is derived from an EMBL/GenBank/DDBJ whole genome shotgun (WGS) entry which is preliminary data.</text>
</comment>
<name>A0A2W5FBV4_9BACT</name>